<accession>A0A7C4QP06</accession>
<keyword evidence="2" id="KW-0732">Signal</keyword>
<feature type="region of interest" description="Disordered" evidence="1">
    <location>
        <begin position="80"/>
        <end position="99"/>
    </location>
</feature>
<feature type="domain" description="Pyrrolo-quinoline quinone repeat" evidence="3">
    <location>
        <begin position="147"/>
        <end position="426"/>
    </location>
</feature>
<organism evidence="4">
    <name type="scientific">Schlesneria paludicola</name>
    <dbReference type="NCBI Taxonomy" id="360056"/>
    <lineage>
        <taxon>Bacteria</taxon>
        <taxon>Pseudomonadati</taxon>
        <taxon>Planctomycetota</taxon>
        <taxon>Planctomycetia</taxon>
        <taxon>Planctomycetales</taxon>
        <taxon>Planctomycetaceae</taxon>
        <taxon>Schlesneria</taxon>
    </lineage>
</organism>
<sequence>MFRGTIAGLIVCLAAGCGRVTAEPASPSEVAERQPPAASTAPLPATSSGARAAGPTAASIPTNSTAAREVAAVAPAAETALASTRPGEDWPQFLGPRDNGVSAETGLLQEWPAEGPPLLWHRKLGEGYAPPSVRGERLIVQHRLRDREIVECLHAHTGETLWKYDYETDFTDPYGYNGGTRCAPVISATRVYTFGPQGKLLCLELDSGNKMWERDTRAEFDVPEHFFGAGCTPILDGNKLIVLVGGQPNSAVVAFDAQTGKTLWEAAGKDTWNGVPTDERGGRPFRWSKGEMLVSYSSPLIAAIHGKRHLLCLLRQGLASLDPDTGATNFRYWFRSRTHESVNAARPVVVDDYIFLSAAYETGAALLRVKPSGKEFEVVWRKPEGMATHWSTAIHHQGYVYGFSGRHEPEARLQCIALATGELQWETSGFERDLNDLEQDPLTGRIRDKTTGKFIPWPFYGRGSAILADGKLIVLGERGTLALVELNAERWVERARTSYPQIGYPSWAAPILSRGRLYLRAERNVVCLDLRAPEAAPRQ</sequence>
<evidence type="ECO:0000256" key="2">
    <source>
        <dbReference type="SAM" id="SignalP"/>
    </source>
</evidence>
<feature type="chain" id="PRO_5027832453" description="Pyrrolo-quinoline quinone repeat domain-containing protein" evidence="2">
    <location>
        <begin position="23"/>
        <end position="539"/>
    </location>
</feature>
<evidence type="ECO:0000259" key="3">
    <source>
        <dbReference type="Pfam" id="PF13360"/>
    </source>
</evidence>
<dbReference type="EMBL" id="DSVQ01000012">
    <property type="protein sequence ID" value="HGT39264.1"/>
    <property type="molecule type" value="Genomic_DNA"/>
</dbReference>
<dbReference type="AlphaFoldDB" id="A0A7C4QP06"/>
<dbReference type="PANTHER" id="PTHR34512:SF30">
    <property type="entry name" value="OUTER MEMBRANE PROTEIN ASSEMBLY FACTOR BAMB"/>
    <property type="match status" value="1"/>
</dbReference>
<dbReference type="PROSITE" id="PS51257">
    <property type="entry name" value="PROKAR_LIPOPROTEIN"/>
    <property type="match status" value="1"/>
</dbReference>
<dbReference type="SUPFAM" id="SSF50998">
    <property type="entry name" value="Quinoprotein alcohol dehydrogenase-like"/>
    <property type="match status" value="1"/>
</dbReference>
<dbReference type="InterPro" id="IPR011047">
    <property type="entry name" value="Quinoprotein_ADH-like_sf"/>
</dbReference>
<dbReference type="Gene3D" id="2.130.10.10">
    <property type="entry name" value="YVTN repeat-like/Quinoprotein amine dehydrogenase"/>
    <property type="match status" value="2"/>
</dbReference>
<dbReference type="PANTHER" id="PTHR34512">
    <property type="entry name" value="CELL SURFACE PROTEIN"/>
    <property type="match status" value="1"/>
</dbReference>
<comment type="caution">
    <text evidence="4">The sequence shown here is derived from an EMBL/GenBank/DDBJ whole genome shotgun (WGS) entry which is preliminary data.</text>
</comment>
<feature type="signal peptide" evidence="2">
    <location>
        <begin position="1"/>
        <end position="22"/>
    </location>
</feature>
<dbReference type="Pfam" id="PF13360">
    <property type="entry name" value="PQQ_2"/>
    <property type="match status" value="1"/>
</dbReference>
<feature type="region of interest" description="Disordered" evidence="1">
    <location>
        <begin position="26"/>
        <end position="63"/>
    </location>
</feature>
<dbReference type="InterPro" id="IPR015943">
    <property type="entry name" value="WD40/YVTN_repeat-like_dom_sf"/>
</dbReference>
<evidence type="ECO:0000256" key="1">
    <source>
        <dbReference type="SAM" id="MobiDB-lite"/>
    </source>
</evidence>
<feature type="compositionally biased region" description="Low complexity" evidence="1">
    <location>
        <begin position="35"/>
        <end position="48"/>
    </location>
</feature>
<name>A0A7C4QP06_9PLAN</name>
<proteinExistence type="predicted"/>
<evidence type="ECO:0000313" key="4">
    <source>
        <dbReference type="EMBL" id="HGT39264.1"/>
    </source>
</evidence>
<protein>
    <recommendedName>
        <fullName evidence="3">Pyrrolo-quinoline quinone repeat domain-containing protein</fullName>
    </recommendedName>
</protein>
<gene>
    <name evidence="4" type="ORF">ENS64_08385</name>
</gene>
<reference evidence="4" key="1">
    <citation type="journal article" date="2020" name="mSystems">
        <title>Genome- and Community-Level Interaction Insights into Carbon Utilization and Element Cycling Functions of Hydrothermarchaeota in Hydrothermal Sediment.</title>
        <authorList>
            <person name="Zhou Z."/>
            <person name="Liu Y."/>
            <person name="Xu W."/>
            <person name="Pan J."/>
            <person name="Luo Z.H."/>
            <person name="Li M."/>
        </authorList>
    </citation>
    <scope>NUCLEOTIDE SEQUENCE [LARGE SCALE GENOMIC DNA]</scope>
    <source>
        <strain evidence="4">SpSt-508</strain>
    </source>
</reference>
<dbReference type="InterPro" id="IPR002372">
    <property type="entry name" value="PQQ_rpt_dom"/>
</dbReference>